<evidence type="ECO:0000313" key="3">
    <source>
        <dbReference type="Proteomes" id="UP001500974"/>
    </source>
</evidence>
<keyword evidence="1" id="KW-1133">Transmembrane helix</keyword>
<sequence length="179" mass="20868">MGFWETVGTAVITAFITGVVFQYVFAPWLEAHKAVKLEQAMLAHQLAGKLRQTALILFGLKNYMGRTEDNYVSDRAQQRMKMFELGLVQDYVELAVPQRYALAVGRVIGDVDNLLSFYRPEDGYLDEALQGVRRAATMISPTTPPFLRWWHWARWRWLYWLTRKRRLAARERVQLEGQS</sequence>
<organism evidence="2 3">
    <name type="scientific">Arthrobacter parietis</name>
    <dbReference type="NCBI Taxonomy" id="271434"/>
    <lineage>
        <taxon>Bacteria</taxon>
        <taxon>Bacillati</taxon>
        <taxon>Actinomycetota</taxon>
        <taxon>Actinomycetes</taxon>
        <taxon>Micrococcales</taxon>
        <taxon>Micrococcaceae</taxon>
        <taxon>Arthrobacter</taxon>
    </lineage>
</organism>
<dbReference type="Proteomes" id="UP001500974">
    <property type="component" value="Unassembled WGS sequence"/>
</dbReference>
<keyword evidence="3" id="KW-1185">Reference proteome</keyword>
<proteinExistence type="predicted"/>
<evidence type="ECO:0000256" key="1">
    <source>
        <dbReference type="SAM" id="Phobius"/>
    </source>
</evidence>
<dbReference type="RefSeq" id="WP_346027579.1">
    <property type="nucleotide sequence ID" value="NZ_BAAAON010000001.1"/>
</dbReference>
<feature type="transmembrane region" description="Helical" evidence="1">
    <location>
        <begin position="6"/>
        <end position="26"/>
    </location>
</feature>
<gene>
    <name evidence="2" type="ORF">GCM10009784_08150</name>
</gene>
<keyword evidence="1" id="KW-0812">Transmembrane</keyword>
<evidence type="ECO:0008006" key="4">
    <source>
        <dbReference type="Google" id="ProtNLM"/>
    </source>
</evidence>
<comment type="caution">
    <text evidence="2">The sequence shown here is derived from an EMBL/GenBank/DDBJ whole genome shotgun (WGS) entry which is preliminary data.</text>
</comment>
<accession>A0ABN3AQR4</accession>
<keyword evidence="1" id="KW-0472">Membrane</keyword>
<name>A0ABN3AQR4_9MICC</name>
<evidence type="ECO:0000313" key="2">
    <source>
        <dbReference type="EMBL" id="GAA2173520.1"/>
    </source>
</evidence>
<reference evidence="2 3" key="1">
    <citation type="journal article" date="2019" name="Int. J. Syst. Evol. Microbiol.">
        <title>The Global Catalogue of Microorganisms (GCM) 10K type strain sequencing project: providing services to taxonomists for standard genome sequencing and annotation.</title>
        <authorList>
            <consortium name="The Broad Institute Genomics Platform"/>
            <consortium name="The Broad Institute Genome Sequencing Center for Infectious Disease"/>
            <person name="Wu L."/>
            <person name="Ma J."/>
        </authorList>
    </citation>
    <scope>NUCLEOTIDE SEQUENCE [LARGE SCALE GENOMIC DNA]</scope>
    <source>
        <strain evidence="2 3">JCM 14917</strain>
    </source>
</reference>
<dbReference type="EMBL" id="BAAAON010000001">
    <property type="protein sequence ID" value="GAA2173520.1"/>
    <property type="molecule type" value="Genomic_DNA"/>
</dbReference>
<protein>
    <recommendedName>
        <fullName evidence="4">DUF4760 domain-containing protein</fullName>
    </recommendedName>
</protein>